<keyword evidence="2" id="KW-0812">Transmembrane</keyword>
<dbReference type="GeneID" id="20657527"/>
<feature type="region of interest" description="Disordered" evidence="1">
    <location>
        <begin position="126"/>
        <end position="148"/>
    </location>
</feature>
<feature type="transmembrane region" description="Helical" evidence="2">
    <location>
        <begin position="169"/>
        <end position="188"/>
    </location>
</feature>
<evidence type="ECO:0000256" key="1">
    <source>
        <dbReference type="SAM" id="MobiDB-lite"/>
    </source>
</evidence>
<dbReference type="EMBL" id="JH159154">
    <property type="protein sequence ID" value="EGZ18902.1"/>
    <property type="molecule type" value="Genomic_DNA"/>
</dbReference>
<keyword evidence="2" id="KW-0472">Membrane</keyword>
<name>G4ZJU1_PHYSP</name>
<feature type="compositionally biased region" description="Basic and acidic residues" evidence="1">
    <location>
        <begin position="126"/>
        <end position="138"/>
    </location>
</feature>
<feature type="transmembrane region" description="Helical" evidence="2">
    <location>
        <begin position="260"/>
        <end position="277"/>
    </location>
</feature>
<evidence type="ECO:0000256" key="2">
    <source>
        <dbReference type="SAM" id="Phobius"/>
    </source>
</evidence>
<gene>
    <name evidence="3" type="ORF">PHYSODRAFT_498157</name>
</gene>
<feature type="transmembrane region" description="Helical" evidence="2">
    <location>
        <begin position="14"/>
        <end position="34"/>
    </location>
</feature>
<feature type="transmembrane region" description="Helical" evidence="2">
    <location>
        <begin position="200"/>
        <end position="220"/>
    </location>
</feature>
<dbReference type="RefSeq" id="XP_009527960.1">
    <property type="nucleotide sequence ID" value="XM_009529665.1"/>
</dbReference>
<evidence type="ECO:0000313" key="3">
    <source>
        <dbReference type="EMBL" id="EGZ18902.1"/>
    </source>
</evidence>
<keyword evidence="4" id="KW-1185">Reference proteome</keyword>
<proteinExistence type="predicted"/>
<dbReference type="Proteomes" id="UP000002640">
    <property type="component" value="Unassembled WGS sequence"/>
</dbReference>
<sequence length="457" mass="51541">MEQSRNELLAATCVWATLTFCLAIFGVFAVLSLRSLRFIDSPDTRPTLWFCVKRLGPVTSVYLSATISVVLSATCVITYLTSIVPGLFKYTIECYVTTFSLMGYVTGMSRTMVKIYHEETCQGREKLAKKEKAAREPKGSTQREPTTRLRRASSSYLLRYRTPTFWRTYAKAVSVTLPVFLANIFVHVLSRQRLVDRDGVVLTGFVVASIVFKLAVQEIVKLYIFRRRVRSARVMCVLVGIPTVIIDTQTRIILIGKNNTNTAAMGALGMAVIEIFLRAGKTMRVMWEVRHHEHALERQNNVSCVVHQPQAPKTSSKTSSRPSMTVGMNDFEVWRRQVQAFHTAELNADMYAEYISIGCSASILFFHGNRPHYASLRQAAASTEATTMDNMAWRVSQLKMLGFQIGIEIIVDYISTVLEMVIGIEFDHVKKLNSFLAAMFIITAVMNINISVCIYLR</sequence>
<organism evidence="3 4">
    <name type="scientific">Phytophthora sojae (strain P6497)</name>
    <name type="common">Soybean stem and root rot agent</name>
    <name type="synonym">Phytophthora megasperma f. sp. glycines</name>
    <dbReference type="NCBI Taxonomy" id="1094619"/>
    <lineage>
        <taxon>Eukaryota</taxon>
        <taxon>Sar</taxon>
        <taxon>Stramenopiles</taxon>
        <taxon>Oomycota</taxon>
        <taxon>Peronosporomycetes</taxon>
        <taxon>Peronosporales</taxon>
        <taxon>Peronosporaceae</taxon>
        <taxon>Phytophthora</taxon>
    </lineage>
</organism>
<protein>
    <submittedName>
        <fullName evidence="3">Uncharacterized protein</fullName>
    </submittedName>
</protein>
<keyword evidence="2" id="KW-1133">Transmembrane helix</keyword>
<dbReference type="InParanoid" id="G4ZJU1"/>
<feature type="transmembrane region" description="Helical" evidence="2">
    <location>
        <begin position="434"/>
        <end position="456"/>
    </location>
</feature>
<feature type="transmembrane region" description="Helical" evidence="2">
    <location>
        <begin position="232"/>
        <end position="254"/>
    </location>
</feature>
<reference evidence="3 4" key="1">
    <citation type="journal article" date="2006" name="Science">
        <title>Phytophthora genome sequences uncover evolutionary origins and mechanisms of pathogenesis.</title>
        <authorList>
            <person name="Tyler B.M."/>
            <person name="Tripathy S."/>
            <person name="Zhang X."/>
            <person name="Dehal P."/>
            <person name="Jiang R.H."/>
            <person name="Aerts A."/>
            <person name="Arredondo F.D."/>
            <person name="Baxter L."/>
            <person name="Bensasson D."/>
            <person name="Beynon J.L."/>
            <person name="Chapman J."/>
            <person name="Damasceno C.M."/>
            <person name="Dorrance A.E."/>
            <person name="Dou D."/>
            <person name="Dickerman A.W."/>
            <person name="Dubchak I.L."/>
            <person name="Garbelotto M."/>
            <person name="Gijzen M."/>
            <person name="Gordon S.G."/>
            <person name="Govers F."/>
            <person name="Grunwald N.J."/>
            <person name="Huang W."/>
            <person name="Ivors K.L."/>
            <person name="Jones R.W."/>
            <person name="Kamoun S."/>
            <person name="Krampis K."/>
            <person name="Lamour K.H."/>
            <person name="Lee M.K."/>
            <person name="McDonald W.H."/>
            <person name="Medina M."/>
            <person name="Meijer H.J."/>
            <person name="Nordberg E.K."/>
            <person name="Maclean D.J."/>
            <person name="Ospina-Giraldo M.D."/>
            <person name="Morris P.F."/>
            <person name="Phuntumart V."/>
            <person name="Putnam N.H."/>
            <person name="Rash S."/>
            <person name="Rose J.K."/>
            <person name="Sakihama Y."/>
            <person name="Salamov A.A."/>
            <person name="Savidor A."/>
            <person name="Scheuring C.F."/>
            <person name="Smith B.M."/>
            <person name="Sobral B.W."/>
            <person name="Terry A."/>
            <person name="Torto-Alalibo T.A."/>
            <person name="Win J."/>
            <person name="Xu Z."/>
            <person name="Zhang H."/>
            <person name="Grigoriev I.V."/>
            <person name="Rokhsar D.S."/>
            <person name="Boore J.L."/>
        </authorList>
    </citation>
    <scope>NUCLEOTIDE SEQUENCE [LARGE SCALE GENOMIC DNA]</scope>
    <source>
        <strain evidence="3 4">P6497</strain>
    </source>
</reference>
<dbReference type="KEGG" id="psoj:PHYSODRAFT_498157"/>
<accession>G4ZJU1</accession>
<evidence type="ECO:0000313" key="4">
    <source>
        <dbReference type="Proteomes" id="UP000002640"/>
    </source>
</evidence>
<dbReference type="AlphaFoldDB" id="G4ZJU1"/>
<feature type="transmembrane region" description="Helical" evidence="2">
    <location>
        <begin position="401"/>
        <end position="422"/>
    </location>
</feature>
<feature type="transmembrane region" description="Helical" evidence="2">
    <location>
        <begin position="55"/>
        <end position="81"/>
    </location>
</feature>